<protein>
    <recommendedName>
        <fullName evidence="1">Nudix hydrolase domain-containing protein</fullName>
    </recommendedName>
</protein>
<dbReference type="InterPro" id="IPR015797">
    <property type="entry name" value="NUDIX_hydrolase-like_dom_sf"/>
</dbReference>
<dbReference type="Gene3D" id="3.90.79.10">
    <property type="entry name" value="Nucleoside Triphosphate Pyrophosphohydrolase"/>
    <property type="match status" value="1"/>
</dbReference>
<evidence type="ECO:0000313" key="2">
    <source>
        <dbReference type="EMBL" id="OGZ54056.1"/>
    </source>
</evidence>
<dbReference type="SUPFAM" id="SSF55811">
    <property type="entry name" value="Nudix"/>
    <property type="match status" value="1"/>
</dbReference>
<dbReference type="EMBL" id="MHNW01000011">
    <property type="protein sequence ID" value="OGZ54056.1"/>
    <property type="molecule type" value="Genomic_DNA"/>
</dbReference>
<feature type="domain" description="Nudix hydrolase" evidence="1">
    <location>
        <begin position="1"/>
        <end position="133"/>
    </location>
</feature>
<sequence length="137" mass="16036">MAEDKLFYIGQKAFIEKGGKVLVLFDPGLGLDFPGGKIQIGETDFDEALRREVREETALEIDICSPFFRWYFEFRPGHRNAGKQVYLIGFRCKYRKGEVKLSNEHDKFLWVDKNDFREVDDGSAYFRALEKYFADSQ</sequence>
<dbReference type="InterPro" id="IPR000086">
    <property type="entry name" value="NUDIX_hydrolase_dom"/>
</dbReference>
<accession>A0A1G2GV48</accession>
<proteinExistence type="predicted"/>
<dbReference type="AlphaFoldDB" id="A0A1G2GV48"/>
<dbReference type="Proteomes" id="UP000179106">
    <property type="component" value="Unassembled WGS sequence"/>
</dbReference>
<dbReference type="Pfam" id="PF00293">
    <property type="entry name" value="NUDIX"/>
    <property type="match status" value="1"/>
</dbReference>
<dbReference type="PROSITE" id="PS51462">
    <property type="entry name" value="NUDIX"/>
    <property type="match status" value="1"/>
</dbReference>
<organism evidence="2 3">
    <name type="scientific">Candidatus Ryanbacteria bacterium RIFCSPLOWO2_01_FULL_48_26</name>
    <dbReference type="NCBI Taxonomy" id="1802126"/>
    <lineage>
        <taxon>Bacteria</taxon>
        <taxon>Candidatus Ryaniibacteriota</taxon>
    </lineage>
</organism>
<gene>
    <name evidence="2" type="ORF">A3B25_00065</name>
</gene>
<comment type="caution">
    <text evidence="2">The sequence shown here is derived from an EMBL/GenBank/DDBJ whole genome shotgun (WGS) entry which is preliminary data.</text>
</comment>
<evidence type="ECO:0000259" key="1">
    <source>
        <dbReference type="PROSITE" id="PS51462"/>
    </source>
</evidence>
<name>A0A1G2GV48_9BACT</name>
<dbReference type="STRING" id="1802126.A3B25_00065"/>
<reference evidence="2 3" key="1">
    <citation type="journal article" date="2016" name="Nat. Commun.">
        <title>Thousands of microbial genomes shed light on interconnected biogeochemical processes in an aquifer system.</title>
        <authorList>
            <person name="Anantharaman K."/>
            <person name="Brown C.T."/>
            <person name="Hug L.A."/>
            <person name="Sharon I."/>
            <person name="Castelle C.J."/>
            <person name="Probst A.J."/>
            <person name="Thomas B.C."/>
            <person name="Singh A."/>
            <person name="Wilkins M.J."/>
            <person name="Karaoz U."/>
            <person name="Brodie E.L."/>
            <person name="Williams K.H."/>
            <person name="Hubbard S.S."/>
            <person name="Banfield J.F."/>
        </authorList>
    </citation>
    <scope>NUCLEOTIDE SEQUENCE [LARGE SCALE GENOMIC DNA]</scope>
</reference>
<evidence type="ECO:0000313" key="3">
    <source>
        <dbReference type="Proteomes" id="UP000179106"/>
    </source>
</evidence>